<evidence type="ECO:0000313" key="3">
    <source>
        <dbReference type="EMBL" id="KIO06943.1"/>
    </source>
</evidence>
<feature type="region of interest" description="Disordered" evidence="1">
    <location>
        <begin position="646"/>
        <end position="688"/>
    </location>
</feature>
<dbReference type="InterPro" id="IPR029063">
    <property type="entry name" value="SAM-dependent_MTases_sf"/>
</dbReference>
<feature type="region of interest" description="Disordered" evidence="1">
    <location>
        <begin position="474"/>
        <end position="496"/>
    </location>
</feature>
<dbReference type="AlphaFoldDB" id="A0A0C3JD05"/>
<feature type="compositionally biased region" description="Basic and acidic residues" evidence="1">
    <location>
        <begin position="663"/>
        <end position="675"/>
    </location>
</feature>
<feature type="region of interest" description="Disordered" evidence="1">
    <location>
        <begin position="337"/>
        <end position="405"/>
    </location>
</feature>
<feature type="region of interest" description="Disordered" evidence="1">
    <location>
        <begin position="70"/>
        <end position="158"/>
    </location>
</feature>
<dbReference type="Proteomes" id="UP000054217">
    <property type="component" value="Unassembled WGS sequence"/>
</dbReference>
<feature type="compositionally biased region" description="Acidic residues" evidence="1">
    <location>
        <begin position="376"/>
        <end position="386"/>
    </location>
</feature>
<proteinExistence type="predicted"/>
<accession>A0A0C3JD05</accession>
<protein>
    <recommendedName>
        <fullName evidence="2">Methyltransferase domain-containing protein</fullName>
    </recommendedName>
</protein>
<name>A0A0C3JD05_PISTI</name>
<dbReference type="PANTHER" id="PTHR43591:SF105">
    <property type="entry name" value="METHYLTRANSFERASE DOMAIN-CONTAINING PROTEIN-RELATED"/>
    <property type="match status" value="1"/>
</dbReference>
<feature type="region of interest" description="Disordered" evidence="1">
    <location>
        <begin position="514"/>
        <end position="539"/>
    </location>
</feature>
<gene>
    <name evidence="3" type="ORF">M404DRAFT_998373</name>
</gene>
<evidence type="ECO:0000313" key="4">
    <source>
        <dbReference type="Proteomes" id="UP000054217"/>
    </source>
</evidence>
<dbReference type="HOGENOM" id="CLU_007710_0_0_1"/>
<feature type="compositionally biased region" description="Polar residues" evidence="1">
    <location>
        <begin position="337"/>
        <end position="360"/>
    </location>
</feature>
<dbReference type="InParanoid" id="A0A0C3JD05"/>
<feature type="domain" description="Methyltransferase" evidence="2">
    <location>
        <begin position="227"/>
        <end position="322"/>
    </location>
</feature>
<dbReference type="InterPro" id="IPR041698">
    <property type="entry name" value="Methyltransf_25"/>
</dbReference>
<dbReference type="STRING" id="870435.A0A0C3JD05"/>
<sequence>MSPTSFAFPLPPVSCYFPGDPPPATCRSLGLRHKRSLNPESLYSFLDLSEQHHSLVRTYSGYFASMGEESSRRRRLLSRARRPKPQHEEETSPPLPLDSAAVPESPQRKKGVVFDFIKKSRPPVDPANIRPDLAKDTKPDTAGPDASTITLDQPNSPPINGFEARDRFSYRRGLMHHPYPHVDAPYMLSYDRPSMENDKFSEMLLRRLNPDPSPSFLKFDKEGPKSILDLGCGSGEWAIAAATYWGSARVIGFDLVHPSRLAGDAKLPENLQWKQGNFVKYKLPFPKSMFDLVRIANLSLCIPENRWEHVLKEVRRVLSPGGYLELIDDYIHFPYSKNTPQHPTGPQATRPQSRSLSSGFDDTDEEGVSQGTNALDSDDDETEEDFVSTKSRFSTLVEPDPVPPDVPYDPVADWNREAENSKNLEQVFENMLAQKFNILFRPRKKIEDTLQDVFGRYNSDRINDFRLFLAPPADKESDKASVESSESSSSASAGSIRRAKRDFVHWVTAVERDRKDKKDKDRKKGDRSSGESVASFTQVPENISAKAAGRLGINPSSPRHSAHGQSPGIIVNMQTFIPLSPLELEMHACKHIHTLLSSKAAIHEYLDEVSKRTHLSVPEHEIDDILWDYECFRRKRFNWPAEVPEYQLDSPESETPKSASHRHSFDGPRRQRQLEGETSPYKPSKHRQQDLDLLRSIYVYRAQKVDDDFLLLA</sequence>
<feature type="compositionally biased region" description="Basic residues" evidence="1">
    <location>
        <begin position="72"/>
        <end position="84"/>
    </location>
</feature>
<evidence type="ECO:0000256" key="1">
    <source>
        <dbReference type="SAM" id="MobiDB-lite"/>
    </source>
</evidence>
<feature type="compositionally biased region" description="Basic and acidic residues" evidence="1">
    <location>
        <begin position="514"/>
        <end position="529"/>
    </location>
</feature>
<keyword evidence="4" id="KW-1185">Reference proteome</keyword>
<organism evidence="3 4">
    <name type="scientific">Pisolithus tinctorius Marx 270</name>
    <dbReference type="NCBI Taxonomy" id="870435"/>
    <lineage>
        <taxon>Eukaryota</taxon>
        <taxon>Fungi</taxon>
        <taxon>Dikarya</taxon>
        <taxon>Basidiomycota</taxon>
        <taxon>Agaricomycotina</taxon>
        <taxon>Agaricomycetes</taxon>
        <taxon>Agaricomycetidae</taxon>
        <taxon>Boletales</taxon>
        <taxon>Sclerodermatineae</taxon>
        <taxon>Pisolithaceae</taxon>
        <taxon>Pisolithus</taxon>
    </lineage>
</organism>
<dbReference type="CDD" id="cd02440">
    <property type="entry name" value="AdoMet_MTases"/>
    <property type="match status" value="1"/>
</dbReference>
<feature type="compositionally biased region" description="Low complexity" evidence="1">
    <location>
        <begin position="482"/>
        <end position="495"/>
    </location>
</feature>
<dbReference type="OrthoDB" id="2013972at2759"/>
<dbReference type="Pfam" id="PF13649">
    <property type="entry name" value="Methyltransf_25"/>
    <property type="match status" value="1"/>
</dbReference>
<reference evidence="4" key="2">
    <citation type="submission" date="2015-01" db="EMBL/GenBank/DDBJ databases">
        <title>Evolutionary Origins and Diversification of the Mycorrhizal Mutualists.</title>
        <authorList>
            <consortium name="DOE Joint Genome Institute"/>
            <consortium name="Mycorrhizal Genomics Consortium"/>
            <person name="Kohler A."/>
            <person name="Kuo A."/>
            <person name="Nagy L.G."/>
            <person name="Floudas D."/>
            <person name="Copeland A."/>
            <person name="Barry K.W."/>
            <person name="Cichocki N."/>
            <person name="Veneault-Fourrey C."/>
            <person name="LaButti K."/>
            <person name="Lindquist E.A."/>
            <person name="Lipzen A."/>
            <person name="Lundell T."/>
            <person name="Morin E."/>
            <person name="Murat C."/>
            <person name="Riley R."/>
            <person name="Ohm R."/>
            <person name="Sun H."/>
            <person name="Tunlid A."/>
            <person name="Henrissat B."/>
            <person name="Grigoriev I.V."/>
            <person name="Hibbett D.S."/>
            <person name="Martin F."/>
        </authorList>
    </citation>
    <scope>NUCLEOTIDE SEQUENCE [LARGE SCALE GENOMIC DNA]</scope>
    <source>
        <strain evidence="4">Marx 270</strain>
    </source>
</reference>
<evidence type="ECO:0000259" key="2">
    <source>
        <dbReference type="Pfam" id="PF13649"/>
    </source>
</evidence>
<dbReference type="EMBL" id="KN831961">
    <property type="protein sequence ID" value="KIO06943.1"/>
    <property type="molecule type" value="Genomic_DNA"/>
</dbReference>
<feature type="compositionally biased region" description="Polar residues" evidence="1">
    <location>
        <begin position="530"/>
        <end position="539"/>
    </location>
</feature>
<dbReference type="Gene3D" id="3.40.50.150">
    <property type="entry name" value="Vaccinia Virus protein VP39"/>
    <property type="match status" value="1"/>
</dbReference>
<dbReference type="SUPFAM" id="SSF53335">
    <property type="entry name" value="S-adenosyl-L-methionine-dependent methyltransferases"/>
    <property type="match status" value="1"/>
</dbReference>
<dbReference type="GO" id="GO:0008168">
    <property type="term" value="F:methyltransferase activity"/>
    <property type="evidence" value="ECO:0007669"/>
    <property type="project" value="TreeGrafter"/>
</dbReference>
<dbReference type="PANTHER" id="PTHR43591">
    <property type="entry name" value="METHYLTRANSFERASE"/>
    <property type="match status" value="1"/>
</dbReference>
<reference evidence="3 4" key="1">
    <citation type="submission" date="2014-04" db="EMBL/GenBank/DDBJ databases">
        <authorList>
            <consortium name="DOE Joint Genome Institute"/>
            <person name="Kuo A."/>
            <person name="Kohler A."/>
            <person name="Costa M.D."/>
            <person name="Nagy L.G."/>
            <person name="Floudas D."/>
            <person name="Copeland A."/>
            <person name="Barry K.W."/>
            <person name="Cichocki N."/>
            <person name="Veneault-Fourrey C."/>
            <person name="LaButti K."/>
            <person name="Lindquist E.A."/>
            <person name="Lipzen A."/>
            <person name="Lundell T."/>
            <person name="Morin E."/>
            <person name="Murat C."/>
            <person name="Sun H."/>
            <person name="Tunlid A."/>
            <person name="Henrissat B."/>
            <person name="Grigoriev I.V."/>
            <person name="Hibbett D.S."/>
            <person name="Martin F."/>
            <person name="Nordberg H.P."/>
            <person name="Cantor M.N."/>
            <person name="Hua S.X."/>
        </authorList>
    </citation>
    <scope>NUCLEOTIDE SEQUENCE [LARGE SCALE GENOMIC DNA]</scope>
    <source>
        <strain evidence="3 4">Marx 270</strain>
    </source>
</reference>